<dbReference type="GeneID" id="115626691"/>
<dbReference type="InterPro" id="IPR007863">
    <property type="entry name" value="Peptidase_M16_C"/>
</dbReference>
<dbReference type="InterPro" id="IPR013578">
    <property type="entry name" value="Peptidase_M16C_assoc"/>
</dbReference>
<comment type="subcellular location">
    <subcellularLocation>
        <location evidence="2">Mitochondrion</location>
    </subcellularLocation>
</comment>
<name>A0A6J2TR50_DROLE</name>
<dbReference type="FunFam" id="3.30.830.10:FF:000009">
    <property type="entry name" value="Presequence protease, mitochondrial"/>
    <property type="match status" value="1"/>
</dbReference>
<evidence type="ECO:0000256" key="4">
    <source>
        <dbReference type="ARBA" id="ARBA00020167"/>
    </source>
</evidence>
<accession>A0A6J2TR50</accession>
<sequence>MLTHLKWLRAAPRPANMLCSQMVKRTCKNVSAFEKVLSVPKPKNAPAAGQLKIPHMISQREQKLNEGMVYEGFQCERVEYIPDFELTSYTLRHEGTGTEFWYLDRKDTNNVFSINFRTTPFDSTGLPHILEHLALCGSKKFPVRDPFFKMLNRSVATFMNAMTGPDYTLYPFSTMNEVDFRNLQRIYLDAVFRPNLDYLDFLQEGWRLEYSDLRNRESELVIKGVVYNEMKGAFSENSQVFGQNLLNNMLPNHTYGHVSGGNPLEIPKLTHTDLVEFHRKYYHPSNARIYCYGSFDVNKTLAFVNKKYLNQYECIDNSYSRIPGQPRWSEPRNVHISSRLDNMGAAFDRQNQIAIALLMCDMTDIQESFELNVLSEVLIRGPNSAFYKSLIEPNFSGGYNQSTGYSADCKDTAFVVGLQDLRVEDFKRVSELFDRTVCKTIENGFEQGHVESILHNLELSLKHQSPHFGNALLFNSTALWNHDGDVVSNLRVSEMIARLRANLTRNRHYLQEKMMRYFANNTHRLTLTMSPDELYEENFKQAEAEMLKQKINALDKQQSEEIYQNGLKLEASQKAVPNTDLLPCLTISDVKEPPKWPKISTTTIQEVPTQVCKVPTNEITYLKCLFNITGLSRDEVMLVPLFCNVINDMGTEEHDYREFDKLVLSKTAGIDFKLNFVENIYDAKSYRLGLMMTTHALDKNVPDMFALCQELLLNFKLDDIDRLKMLIENYISNISVGIASSGHLYAMLSSSALVTDAAKLKSMLSGVDHIDFMKTFVKQNGTAEICDKLKAIGRKVFNKTNMRAAINSSESYQPTAVQHYKSFLDSLPAQEKTKSSNELQLLEPSCQHYIMNIPVNYCAKAFFAVPYLHHDHPTLRVLAKLVSAKYLLPVVREQNGAYGAGAKISSDGIFSFYSYRDPHSIKTLAAFDNTYEWLQAENDKLDQQTLFEAKLGVLQQLDSPIAPGNIGIDYFLYEVSQEMFVKYRSRMLSVTVEELRSVIDKYFKEQPKHYGKCILGPANEKLEQETKQKWKIIA</sequence>
<dbReference type="Proteomes" id="UP000504634">
    <property type="component" value="Unplaced"/>
</dbReference>
<dbReference type="GO" id="GO:0005759">
    <property type="term" value="C:mitochondrial matrix"/>
    <property type="evidence" value="ECO:0007669"/>
    <property type="project" value="TreeGrafter"/>
</dbReference>
<organism evidence="13 15">
    <name type="scientific">Drosophila lebanonensis</name>
    <name type="common">Fruit fly</name>
    <name type="synonym">Scaptodrosophila lebanonensis</name>
    <dbReference type="NCBI Taxonomy" id="7225"/>
    <lineage>
        <taxon>Eukaryota</taxon>
        <taxon>Metazoa</taxon>
        <taxon>Ecdysozoa</taxon>
        <taxon>Arthropoda</taxon>
        <taxon>Hexapoda</taxon>
        <taxon>Insecta</taxon>
        <taxon>Pterygota</taxon>
        <taxon>Neoptera</taxon>
        <taxon>Endopterygota</taxon>
        <taxon>Diptera</taxon>
        <taxon>Brachycera</taxon>
        <taxon>Muscomorpha</taxon>
        <taxon>Ephydroidea</taxon>
        <taxon>Drosophilidae</taxon>
        <taxon>Scaptodrosophila</taxon>
    </lineage>
</organism>
<feature type="domain" description="Peptidase M16C associated" evidence="12">
    <location>
        <begin position="529"/>
        <end position="776"/>
    </location>
</feature>
<dbReference type="RefSeq" id="XP_030377990.1">
    <property type="nucleotide sequence ID" value="XM_030522130.1"/>
</dbReference>
<dbReference type="InterPro" id="IPR055130">
    <property type="entry name" value="PreP_C"/>
</dbReference>
<evidence type="ECO:0000256" key="8">
    <source>
        <dbReference type="ARBA" id="ARBA00022833"/>
    </source>
</evidence>
<evidence type="ECO:0000259" key="12">
    <source>
        <dbReference type="SMART" id="SM01264"/>
    </source>
</evidence>
<keyword evidence="5 14" id="KW-0645">Protease</keyword>
<evidence type="ECO:0000256" key="5">
    <source>
        <dbReference type="ARBA" id="ARBA00022670"/>
    </source>
</evidence>
<dbReference type="GO" id="GO:0004222">
    <property type="term" value="F:metalloendopeptidase activity"/>
    <property type="evidence" value="ECO:0007669"/>
    <property type="project" value="TreeGrafter"/>
</dbReference>
<dbReference type="InterPro" id="IPR011249">
    <property type="entry name" value="Metalloenz_LuxS/M16"/>
</dbReference>
<keyword evidence="11" id="KW-0496">Mitochondrion</keyword>
<keyword evidence="9" id="KW-0809">Transit peptide</keyword>
<evidence type="ECO:0000256" key="11">
    <source>
        <dbReference type="ARBA" id="ARBA00023128"/>
    </source>
</evidence>
<dbReference type="PANTHER" id="PTHR43016:SF13">
    <property type="entry name" value="PRESEQUENCE PROTEASE, MITOCHONDRIAL"/>
    <property type="match status" value="1"/>
</dbReference>
<comment type="similarity">
    <text evidence="3">Belongs to the peptidase M16 family. PreP subfamily.</text>
</comment>
<evidence type="ECO:0000256" key="10">
    <source>
        <dbReference type="ARBA" id="ARBA00023049"/>
    </source>
</evidence>
<dbReference type="Pfam" id="PF08367">
    <property type="entry name" value="M16C_assoc"/>
    <property type="match status" value="1"/>
</dbReference>
<dbReference type="RefSeq" id="XP_030377982.1">
    <property type="nucleotide sequence ID" value="XM_030522122.1"/>
</dbReference>
<evidence type="ECO:0000256" key="6">
    <source>
        <dbReference type="ARBA" id="ARBA00022723"/>
    </source>
</evidence>
<dbReference type="FunFam" id="3.30.830.10:FF:000013">
    <property type="entry name" value="Mitochondrial presequence protease"/>
    <property type="match status" value="1"/>
</dbReference>
<comment type="cofactor">
    <cofactor evidence="1">
        <name>Zn(2+)</name>
        <dbReference type="ChEBI" id="CHEBI:29105"/>
    </cofactor>
</comment>
<dbReference type="GO" id="GO:0046872">
    <property type="term" value="F:metal ion binding"/>
    <property type="evidence" value="ECO:0007669"/>
    <property type="project" value="UniProtKB-KW"/>
</dbReference>
<keyword evidence="8" id="KW-0862">Zinc</keyword>
<keyword evidence="13" id="KW-1185">Reference proteome</keyword>
<dbReference type="GO" id="GO:0016485">
    <property type="term" value="P:protein processing"/>
    <property type="evidence" value="ECO:0007669"/>
    <property type="project" value="TreeGrafter"/>
</dbReference>
<evidence type="ECO:0000313" key="13">
    <source>
        <dbReference type="Proteomes" id="UP000504634"/>
    </source>
</evidence>
<evidence type="ECO:0000256" key="2">
    <source>
        <dbReference type="ARBA" id="ARBA00004173"/>
    </source>
</evidence>
<keyword evidence="6" id="KW-0479">Metal-binding</keyword>
<dbReference type="FunFam" id="3.30.830.10:FF:000011">
    <property type="entry name" value="Presequence protease, mitochondrial"/>
    <property type="match status" value="1"/>
</dbReference>
<protein>
    <recommendedName>
        <fullName evidence="4">Presequence protease, mitochondrial</fullName>
    </recommendedName>
</protein>
<keyword evidence="7" id="KW-0378">Hydrolase</keyword>
<dbReference type="SUPFAM" id="SSF63411">
    <property type="entry name" value="LuxS/MPP-like metallohydrolase"/>
    <property type="match status" value="4"/>
</dbReference>
<dbReference type="OrthoDB" id="10250783at2759"/>
<evidence type="ECO:0000256" key="1">
    <source>
        <dbReference type="ARBA" id="ARBA00001947"/>
    </source>
</evidence>
<dbReference type="PANTHER" id="PTHR43016">
    <property type="entry name" value="PRESEQUENCE PROTEASE"/>
    <property type="match status" value="1"/>
</dbReference>
<dbReference type="Pfam" id="PF22516">
    <property type="entry name" value="PreP_C"/>
    <property type="match status" value="1"/>
</dbReference>
<proteinExistence type="inferred from homology"/>
<keyword evidence="10" id="KW-0482">Metalloprotease</keyword>
<evidence type="ECO:0000256" key="9">
    <source>
        <dbReference type="ARBA" id="ARBA00022946"/>
    </source>
</evidence>
<evidence type="ECO:0000256" key="7">
    <source>
        <dbReference type="ARBA" id="ARBA00022801"/>
    </source>
</evidence>
<dbReference type="Pfam" id="PF05193">
    <property type="entry name" value="Peptidase_M16_C"/>
    <property type="match status" value="1"/>
</dbReference>
<dbReference type="AlphaFoldDB" id="A0A6J2TR50"/>
<evidence type="ECO:0000256" key="3">
    <source>
        <dbReference type="ARBA" id="ARBA00007575"/>
    </source>
</evidence>
<dbReference type="Gene3D" id="3.30.830.10">
    <property type="entry name" value="Metalloenzyme, LuxS/M16 peptidase-like"/>
    <property type="match status" value="4"/>
</dbReference>
<dbReference type="SMART" id="SM01264">
    <property type="entry name" value="M16C_associated"/>
    <property type="match status" value="1"/>
</dbReference>
<evidence type="ECO:0000313" key="14">
    <source>
        <dbReference type="RefSeq" id="XP_030377982.1"/>
    </source>
</evidence>
<evidence type="ECO:0000313" key="15">
    <source>
        <dbReference type="RefSeq" id="XP_030377990.1"/>
    </source>
</evidence>
<gene>
    <name evidence="14 15" type="primary">LOC115626691</name>
</gene>
<reference evidence="14 15" key="1">
    <citation type="submission" date="2025-04" db="UniProtKB">
        <authorList>
            <consortium name="RefSeq"/>
        </authorList>
    </citation>
    <scope>IDENTIFICATION</scope>
    <source>
        <strain evidence="14 15">11010-0011.00</strain>
        <tissue evidence="14 15">Whole body</tissue>
    </source>
</reference>